<dbReference type="STRING" id="44941.A0A397VG66"/>
<dbReference type="Proteomes" id="UP000266673">
    <property type="component" value="Unassembled WGS sequence"/>
</dbReference>
<dbReference type="PANTHER" id="PTHR34415:SF1">
    <property type="entry name" value="INTEGRASE CATALYTIC DOMAIN-CONTAINING PROTEIN"/>
    <property type="match status" value="1"/>
</dbReference>
<proteinExistence type="predicted"/>
<evidence type="ECO:0000259" key="1">
    <source>
        <dbReference type="Pfam" id="PF25273"/>
    </source>
</evidence>
<gene>
    <name evidence="2" type="ORF">C2G38_2180439</name>
</gene>
<dbReference type="Pfam" id="PF25273">
    <property type="entry name" value="DUF7869"/>
    <property type="match status" value="1"/>
</dbReference>
<evidence type="ECO:0000313" key="2">
    <source>
        <dbReference type="EMBL" id="RIB19979.1"/>
    </source>
</evidence>
<dbReference type="EMBL" id="QKWP01000442">
    <property type="protein sequence ID" value="RIB19979.1"/>
    <property type="molecule type" value="Genomic_DNA"/>
</dbReference>
<accession>A0A397VG66</accession>
<name>A0A397VG66_9GLOM</name>
<protein>
    <recommendedName>
        <fullName evidence="1">DUF7869 domain-containing protein</fullName>
    </recommendedName>
</protein>
<dbReference type="PANTHER" id="PTHR34415">
    <property type="entry name" value="INTEGRASE CATALYTIC DOMAIN-CONTAINING PROTEIN"/>
    <property type="match status" value="1"/>
</dbReference>
<dbReference type="AlphaFoldDB" id="A0A397VG66"/>
<comment type="caution">
    <text evidence="2">The sequence shown here is derived from an EMBL/GenBank/DDBJ whole genome shotgun (WGS) entry which is preliminary data.</text>
</comment>
<sequence length="517" mass="61392">MLKTAIRSYSEDKKFDVILDYESISDNDDISSNKLNEFNFMDISDNYIEDKIYDDLKLKVINFFEKGKCSCRSKQSCFEQIGYKRFLARRAAFESLEKDMRDMVIKGQLLAFQKNEDTKRVTNNNRKNVQFEYCYNSDIPICFDTYLNLVRITHKYLNNIKEHLQKHSLEERIHGNTGRAPKNMNRIEVNYNLACDIYKFLKNYSNIYGMPLPGHYCNKITMPIVFFPMSFSYASVYRDYVQAYKEKYGNDVCVLAESTFTNIWKSLMPLLQFMSAKADLCETSHLNHAQEERNYYNINIMNMIEDIHLFGICNTGNFPYTQQTNYIIDEAEMPDDGKQGKGQNKNNYSLFFCSWLIDRNMYDEIELNFIIPGYTKFICDGYFGLIKILYRKSKVNTVDDMVSIVNRSTRINFNIAQRYFNRKGFQYYDFKNYFQTFKKLPNIQKYHYFYFSSQYPGIVFHKDDLKENYKDFIIHSFSFNANTLPAIIGTRPLSLKRQEELHKEIALYVNLPFRDIT</sequence>
<dbReference type="InterPro" id="IPR057191">
    <property type="entry name" value="DUF7869"/>
</dbReference>
<keyword evidence="3" id="KW-1185">Reference proteome</keyword>
<evidence type="ECO:0000313" key="3">
    <source>
        <dbReference type="Proteomes" id="UP000266673"/>
    </source>
</evidence>
<feature type="domain" description="DUF7869" evidence="1">
    <location>
        <begin position="343"/>
        <end position="456"/>
    </location>
</feature>
<reference evidence="2 3" key="1">
    <citation type="submission" date="2018-06" db="EMBL/GenBank/DDBJ databases">
        <title>Comparative genomics reveals the genomic features of Rhizophagus irregularis, R. cerebriforme, R. diaphanum and Gigaspora rosea, and their symbiotic lifestyle signature.</title>
        <authorList>
            <person name="Morin E."/>
            <person name="San Clemente H."/>
            <person name="Chen E.C.H."/>
            <person name="De La Providencia I."/>
            <person name="Hainaut M."/>
            <person name="Kuo A."/>
            <person name="Kohler A."/>
            <person name="Murat C."/>
            <person name="Tang N."/>
            <person name="Roy S."/>
            <person name="Loubradou J."/>
            <person name="Henrissat B."/>
            <person name="Grigoriev I.V."/>
            <person name="Corradi N."/>
            <person name="Roux C."/>
            <person name="Martin F.M."/>
        </authorList>
    </citation>
    <scope>NUCLEOTIDE SEQUENCE [LARGE SCALE GENOMIC DNA]</scope>
    <source>
        <strain evidence="2 3">DAOM 194757</strain>
    </source>
</reference>
<organism evidence="2 3">
    <name type="scientific">Gigaspora rosea</name>
    <dbReference type="NCBI Taxonomy" id="44941"/>
    <lineage>
        <taxon>Eukaryota</taxon>
        <taxon>Fungi</taxon>
        <taxon>Fungi incertae sedis</taxon>
        <taxon>Mucoromycota</taxon>
        <taxon>Glomeromycotina</taxon>
        <taxon>Glomeromycetes</taxon>
        <taxon>Diversisporales</taxon>
        <taxon>Gigasporaceae</taxon>
        <taxon>Gigaspora</taxon>
    </lineage>
</organism>
<dbReference type="OrthoDB" id="2384130at2759"/>